<dbReference type="KEGG" id="tal:Thal_0058"/>
<dbReference type="GO" id="GO:0006813">
    <property type="term" value="P:potassium ion transport"/>
    <property type="evidence" value="ECO:0007669"/>
    <property type="project" value="InterPro"/>
</dbReference>
<evidence type="ECO:0000259" key="1">
    <source>
        <dbReference type="PROSITE" id="PS51202"/>
    </source>
</evidence>
<dbReference type="PANTHER" id="PTHR30445:SF8">
    <property type="entry name" value="K(+)_H(+) ANTIPORTER SUBUNIT KHTT"/>
    <property type="match status" value="1"/>
</dbReference>
<dbReference type="Pfam" id="PF25991">
    <property type="entry name" value="KhtT_N"/>
    <property type="match status" value="1"/>
</dbReference>
<dbReference type="PROSITE" id="PS51202">
    <property type="entry name" value="RCK_C"/>
    <property type="match status" value="1"/>
</dbReference>
<proteinExistence type="predicted"/>
<dbReference type="HOGENOM" id="CLU_116143_0_0_0"/>
<dbReference type="Gene3D" id="3.30.70.1450">
    <property type="entry name" value="Regulator of K+ conductance, C-terminal domain"/>
    <property type="match status" value="1"/>
</dbReference>
<dbReference type="InterPro" id="IPR006037">
    <property type="entry name" value="RCK_C"/>
</dbReference>
<dbReference type="InterPro" id="IPR058776">
    <property type="entry name" value="KhtT-like_N"/>
</dbReference>
<dbReference type="InterPro" id="IPR026278">
    <property type="entry name" value="KhtT"/>
</dbReference>
<evidence type="ECO:0000313" key="2">
    <source>
        <dbReference type="EMBL" id="ADC88696.1"/>
    </source>
</evidence>
<dbReference type="Proteomes" id="UP000002043">
    <property type="component" value="Chromosome"/>
</dbReference>
<organism evidence="2 3">
    <name type="scientific">Thermocrinis albus (strain DSM 14484 / JCM 11386 / HI 11/12)</name>
    <dbReference type="NCBI Taxonomy" id="638303"/>
    <lineage>
        <taxon>Bacteria</taxon>
        <taxon>Pseudomonadati</taxon>
        <taxon>Aquificota</taxon>
        <taxon>Aquificia</taxon>
        <taxon>Aquificales</taxon>
        <taxon>Aquificaceae</taxon>
        <taxon>Thermocrinis</taxon>
    </lineage>
</organism>
<dbReference type="eggNOG" id="COG0490">
    <property type="taxonomic scope" value="Bacteria"/>
</dbReference>
<reference evidence="3" key="1">
    <citation type="journal article" date="2010" name="Stand. Genomic Sci.">
        <title>Complete genome sequence of Thermocrinis albus type strain (HI 11/12T).</title>
        <authorList>
            <person name="Wirth R."/>
            <person name="Sikorski J."/>
            <person name="Brambilla E."/>
            <person name="Misra M."/>
            <person name="Lapidus A."/>
            <person name="Copeland A."/>
            <person name="Nolan M."/>
            <person name="Lucas S."/>
            <person name="Chen F."/>
            <person name="Tice H."/>
            <person name="Cheng J.F."/>
            <person name="Han C."/>
            <person name="Detter J.C."/>
            <person name="Tapia R."/>
            <person name="Bruce D."/>
            <person name="Goodwin L."/>
            <person name="Pitluck S."/>
            <person name="Pati A."/>
            <person name="Anderson I."/>
            <person name="Ivanova N."/>
            <person name="Mavromatis K."/>
            <person name="Mikhailova N."/>
            <person name="Chen A."/>
            <person name="Palaniappan K."/>
            <person name="Bilek Y."/>
            <person name="Hader T."/>
            <person name="Land M."/>
            <person name="Hauser L."/>
            <person name="Chang Y.J."/>
            <person name="Jeffries C.D."/>
            <person name="Tindall B.J."/>
            <person name="Rohde M."/>
            <person name="Goker M."/>
            <person name="Bristow J."/>
            <person name="Eisen J.A."/>
            <person name="Markowitz V."/>
            <person name="Hugenholtz P."/>
            <person name="Kyrpides N.C."/>
            <person name="Klenk H.P."/>
        </authorList>
    </citation>
    <scope>NUCLEOTIDE SEQUENCE [LARGE SCALE GENOMIC DNA]</scope>
    <source>
        <strain evidence="3">DSM 14484 / JCM 11386 / HI 11/12</strain>
    </source>
</reference>
<keyword evidence="3" id="KW-1185">Reference proteome</keyword>
<dbReference type="GO" id="GO:0008324">
    <property type="term" value="F:monoatomic cation transmembrane transporter activity"/>
    <property type="evidence" value="ECO:0007669"/>
    <property type="project" value="InterPro"/>
</dbReference>
<dbReference type="PANTHER" id="PTHR30445">
    <property type="entry name" value="K(+)_H(+) ANTIPORTER SUBUNIT KHTT"/>
    <property type="match status" value="1"/>
</dbReference>
<dbReference type="AlphaFoldDB" id="D3SNF9"/>
<dbReference type="STRING" id="638303.Thal_0058"/>
<dbReference type="Pfam" id="PF02080">
    <property type="entry name" value="TrkA_C"/>
    <property type="match status" value="1"/>
</dbReference>
<dbReference type="RefSeq" id="WP_012991103.1">
    <property type="nucleotide sequence ID" value="NC_013894.1"/>
</dbReference>
<dbReference type="SUPFAM" id="SSF116726">
    <property type="entry name" value="TrkA C-terminal domain-like"/>
    <property type="match status" value="1"/>
</dbReference>
<dbReference type="OrthoDB" id="67547at2"/>
<name>D3SNF9_THEAH</name>
<evidence type="ECO:0000313" key="3">
    <source>
        <dbReference type="Proteomes" id="UP000002043"/>
    </source>
</evidence>
<protein>
    <submittedName>
        <fullName evidence="2">TrkA-C domain protein</fullName>
    </submittedName>
</protein>
<dbReference type="PIRSF" id="PIRSF005028">
    <property type="entry name" value="KhtT"/>
    <property type="match status" value="1"/>
</dbReference>
<gene>
    <name evidence="2" type="ordered locus">Thal_0058</name>
</gene>
<dbReference type="InterPro" id="IPR050144">
    <property type="entry name" value="AAE_transporter"/>
</dbReference>
<dbReference type="InterPro" id="IPR036721">
    <property type="entry name" value="RCK_C_sf"/>
</dbReference>
<sequence length="162" mass="18101">MKIRETDLPGIGKKYAVTLKEGRDLVIIIYNTGRREIYLMEDEEAVCVVELTDEEAKELGFLIAGAVYQPVSSEKMEIFLRQMVMEWVKVEKGSSLVGKSIAQLQIRKRTGVSVVAIDRGGSMIPSPDPYNEVIKEGDVLIVVGTRQQINSFMELCGRCSTK</sequence>
<feature type="domain" description="RCK C-terminal" evidence="1">
    <location>
        <begin position="73"/>
        <end position="158"/>
    </location>
</feature>
<accession>D3SNF9</accession>
<dbReference type="EMBL" id="CP001931">
    <property type="protein sequence ID" value="ADC88696.1"/>
    <property type="molecule type" value="Genomic_DNA"/>
</dbReference>